<dbReference type="Proteomes" id="UP001556220">
    <property type="component" value="Unassembled WGS sequence"/>
</dbReference>
<keyword evidence="3" id="KW-1185">Reference proteome</keyword>
<proteinExistence type="predicted"/>
<organism evidence="2 3">
    <name type="scientific">Rhodanobacter lycopersici</name>
    <dbReference type="NCBI Taxonomy" id="3162487"/>
    <lineage>
        <taxon>Bacteria</taxon>
        <taxon>Pseudomonadati</taxon>
        <taxon>Pseudomonadota</taxon>
        <taxon>Gammaproteobacteria</taxon>
        <taxon>Lysobacterales</taxon>
        <taxon>Rhodanobacteraceae</taxon>
        <taxon>Rhodanobacter</taxon>
    </lineage>
</organism>
<comment type="caution">
    <text evidence="2">The sequence shown here is derived from an EMBL/GenBank/DDBJ whole genome shotgun (WGS) entry which is preliminary data.</text>
</comment>
<dbReference type="RefSeq" id="WP_367852948.1">
    <property type="nucleotide sequence ID" value="NZ_JBFOHK010000001.1"/>
</dbReference>
<sequence>MAIYLTDEDALRSLRAAKFKNFKDSNAALSGAYLEDYAAIAVFLCDLVRFPRYLNSVSANLWSIYNMLPDGEGNRFTRAIGSMANDMGFSFQSHLKVSTPTNVVLITGDEPKFGSYVRNKLFWKDSMDGRHGEHSHSLQWLTIAHAEITRNSAADLYAKSVDFRCTNGNGEDIYLWSWLVDCFTEDMKGAATKLPGGVETLGSNSFRAPQYLMDYLMIGPVGMLSEHFVAQYLYWRYRNRNWLKVKLVVDPETYESHKEVTSIQEGDLKAHGIKKHSTTEWSPSIKKASSSKEAATIRSFSRVVASTSPAKPVKLSIPVTFHGRDGLLRFRNIE</sequence>
<dbReference type="EMBL" id="JBFOHK010000001">
    <property type="protein sequence ID" value="MEW9570880.1"/>
    <property type="molecule type" value="Genomic_DNA"/>
</dbReference>
<feature type="domain" description="DUF5636" evidence="1">
    <location>
        <begin position="32"/>
        <end position="144"/>
    </location>
</feature>
<protein>
    <submittedName>
        <fullName evidence="2">LirA/MavJ family T4SS effector</fullName>
    </submittedName>
</protein>
<accession>A0ABV3QAX3</accession>
<dbReference type="InterPro" id="IPR040708">
    <property type="entry name" value="DUF5636"/>
</dbReference>
<evidence type="ECO:0000313" key="3">
    <source>
        <dbReference type="Proteomes" id="UP001556220"/>
    </source>
</evidence>
<dbReference type="Pfam" id="PF18686">
    <property type="entry name" value="DUF5636"/>
    <property type="match status" value="1"/>
</dbReference>
<reference evidence="2 3" key="1">
    <citation type="submission" date="2024-06" db="EMBL/GenBank/DDBJ databases">
        <authorList>
            <person name="Woo H."/>
        </authorList>
    </citation>
    <scope>NUCLEOTIDE SEQUENCE [LARGE SCALE GENOMIC DNA]</scope>
    <source>
        <strain evidence="2 3">Si-c</strain>
    </source>
</reference>
<evidence type="ECO:0000313" key="2">
    <source>
        <dbReference type="EMBL" id="MEW9570880.1"/>
    </source>
</evidence>
<name>A0ABV3QAX3_9GAMM</name>
<gene>
    <name evidence="2" type="ORF">ABQJ54_03900</name>
</gene>
<evidence type="ECO:0000259" key="1">
    <source>
        <dbReference type="Pfam" id="PF18686"/>
    </source>
</evidence>